<reference evidence="6" key="1">
    <citation type="submission" date="2020-10" db="EMBL/GenBank/DDBJ databases">
        <authorList>
            <person name="Gilroy R."/>
        </authorList>
    </citation>
    <scope>NUCLEOTIDE SEQUENCE</scope>
    <source>
        <strain evidence="6">20514</strain>
    </source>
</reference>
<comment type="similarity">
    <text evidence="1">Belongs to the class IV-like SAM-binding methyltransferase superfamily. RNA methyltransferase TrmH family.</text>
</comment>
<dbReference type="InterPro" id="IPR029064">
    <property type="entry name" value="Ribosomal_eL30-like_sf"/>
</dbReference>
<dbReference type="InterPro" id="IPR029028">
    <property type="entry name" value="Alpha/beta_knot_MTases"/>
</dbReference>
<comment type="caution">
    <text evidence="6">The sequence shown here is derived from an EMBL/GenBank/DDBJ whole genome shotgun (WGS) entry which is preliminary data.</text>
</comment>
<dbReference type="Gene3D" id="3.30.1330.30">
    <property type="match status" value="1"/>
</dbReference>
<dbReference type="PANTHER" id="PTHR43191:SF2">
    <property type="entry name" value="RRNA METHYLTRANSFERASE 3, MITOCHONDRIAL"/>
    <property type="match status" value="1"/>
</dbReference>
<dbReference type="SUPFAM" id="SSF75217">
    <property type="entry name" value="alpha/beta knot"/>
    <property type="match status" value="1"/>
</dbReference>
<dbReference type="AlphaFoldDB" id="A0A9D9HFC5"/>
<organism evidence="6 7">
    <name type="scientific">Candidatus Cryptobacteroides merdigallinarum</name>
    <dbReference type="NCBI Taxonomy" id="2840770"/>
    <lineage>
        <taxon>Bacteria</taxon>
        <taxon>Pseudomonadati</taxon>
        <taxon>Bacteroidota</taxon>
        <taxon>Bacteroidia</taxon>
        <taxon>Bacteroidales</taxon>
        <taxon>Candidatus Cryptobacteroides</taxon>
    </lineage>
</organism>
<dbReference type="PANTHER" id="PTHR43191">
    <property type="entry name" value="RRNA METHYLTRANSFERASE 3"/>
    <property type="match status" value="1"/>
</dbReference>
<dbReference type="GO" id="GO:0032259">
    <property type="term" value="P:methylation"/>
    <property type="evidence" value="ECO:0007669"/>
    <property type="project" value="UniProtKB-KW"/>
</dbReference>
<dbReference type="Gene3D" id="3.40.1280.10">
    <property type="match status" value="1"/>
</dbReference>
<dbReference type="InterPro" id="IPR001537">
    <property type="entry name" value="SpoU_MeTrfase"/>
</dbReference>
<dbReference type="InterPro" id="IPR051259">
    <property type="entry name" value="rRNA_Methyltransferase"/>
</dbReference>
<dbReference type="EMBL" id="JADIMQ010000006">
    <property type="protein sequence ID" value="MBO8447722.1"/>
    <property type="molecule type" value="Genomic_DNA"/>
</dbReference>
<dbReference type="SUPFAM" id="SSF55315">
    <property type="entry name" value="L30e-like"/>
    <property type="match status" value="1"/>
</dbReference>
<evidence type="ECO:0000313" key="7">
    <source>
        <dbReference type="Proteomes" id="UP000810252"/>
    </source>
</evidence>
<dbReference type="Pfam" id="PF22435">
    <property type="entry name" value="MRM3-like_sub_bind"/>
    <property type="match status" value="1"/>
</dbReference>
<evidence type="ECO:0000256" key="3">
    <source>
        <dbReference type="ARBA" id="ARBA00022679"/>
    </source>
</evidence>
<evidence type="ECO:0000259" key="5">
    <source>
        <dbReference type="Pfam" id="PF22435"/>
    </source>
</evidence>
<keyword evidence="3" id="KW-0808">Transferase</keyword>
<evidence type="ECO:0000256" key="2">
    <source>
        <dbReference type="ARBA" id="ARBA00022603"/>
    </source>
</evidence>
<accession>A0A9D9HFC5</accession>
<gene>
    <name evidence="6" type="ORF">IAC29_00435</name>
</gene>
<dbReference type="InterPro" id="IPR053888">
    <property type="entry name" value="MRM3-like_sub_bind"/>
</dbReference>
<reference evidence="6" key="2">
    <citation type="journal article" date="2021" name="PeerJ">
        <title>Extensive microbial diversity within the chicken gut microbiome revealed by metagenomics and culture.</title>
        <authorList>
            <person name="Gilroy R."/>
            <person name="Ravi A."/>
            <person name="Getino M."/>
            <person name="Pursley I."/>
            <person name="Horton D.L."/>
            <person name="Alikhan N.F."/>
            <person name="Baker D."/>
            <person name="Gharbi K."/>
            <person name="Hall N."/>
            <person name="Watson M."/>
            <person name="Adriaenssens E.M."/>
            <person name="Foster-Nyarko E."/>
            <person name="Jarju S."/>
            <person name="Secka A."/>
            <person name="Antonio M."/>
            <person name="Oren A."/>
            <person name="Chaudhuri R.R."/>
            <person name="La Ragione R."/>
            <person name="Hildebrand F."/>
            <person name="Pallen M.J."/>
        </authorList>
    </citation>
    <scope>NUCLEOTIDE SEQUENCE</scope>
    <source>
        <strain evidence="6">20514</strain>
    </source>
</reference>
<dbReference type="GO" id="GO:0003723">
    <property type="term" value="F:RNA binding"/>
    <property type="evidence" value="ECO:0007669"/>
    <property type="project" value="InterPro"/>
</dbReference>
<evidence type="ECO:0000313" key="6">
    <source>
        <dbReference type="EMBL" id="MBO8447722.1"/>
    </source>
</evidence>
<dbReference type="Pfam" id="PF00588">
    <property type="entry name" value="SpoU_methylase"/>
    <property type="match status" value="1"/>
</dbReference>
<dbReference type="InterPro" id="IPR029026">
    <property type="entry name" value="tRNA_m1G_MTases_N"/>
</dbReference>
<dbReference type="GO" id="GO:0008173">
    <property type="term" value="F:RNA methyltransferase activity"/>
    <property type="evidence" value="ECO:0007669"/>
    <property type="project" value="InterPro"/>
</dbReference>
<dbReference type="CDD" id="cd18104">
    <property type="entry name" value="SpoU-like_RNA-MTase"/>
    <property type="match status" value="1"/>
</dbReference>
<name>A0A9D9HFC5_9BACT</name>
<feature type="domain" description="MRM3-like substrate binding" evidence="5">
    <location>
        <begin position="11"/>
        <end position="110"/>
    </location>
</feature>
<dbReference type="GO" id="GO:0006396">
    <property type="term" value="P:RNA processing"/>
    <property type="evidence" value="ECO:0007669"/>
    <property type="project" value="InterPro"/>
</dbReference>
<protein>
    <submittedName>
        <fullName evidence="6">RNA methyltransferase</fullName>
    </submittedName>
</protein>
<proteinExistence type="inferred from homology"/>
<evidence type="ECO:0000256" key="1">
    <source>
        <dbReference type="ARBA" id="ARBA00007228"/>
    </source>
</evidence>
<dbReference type="Proteomes" id="UP000810252">
    <property type="component" value="Unassembled WGS sequence"/>
</dbReference>
<keyword evidence="2 6" id="KW-0489">Methyltransferase</keyword>
<sequence>MRTETVTSAQNPKIKELLALQEKSRARREKRLFVVEGRRELGHCIDAGFTVKTLFVCRDICPENDLEKLVSKIGKDGRTAGRQAMPGLVDIPAALYGKIAYRGGTEGVIAEVEYRDRTLEELELGEKPLIAVLEGVEKPGNLGAVLRSADAAGADAVVICDPLTDLYNPNLIRASIGAVFSRQVAVASSTDTIGWLKDRGIRILTAQLQDSEPYYDCDMTCGTAIVMGTESTGLTDIWRKNADACIRIPMLGRLDSLNVSVSAAILLYEAVRQRQTSKRK</sequence>
<feature type="domain" description="tRNA/rRNA methyltransferase SpoU type" evidence="4">
    <location>
        <begin position="129"/>
        <end position="268"/>
    </location>
</feature>
<evidence type="ECO:0000259" key="4">
    <source>
        <dbReference type="Pfam" id="PF00588"/>
    </source>
</evidence>